<keyword evidence="3" id="KW-1185">Reference proteome</keyword>
<dbReference type="RefSeq" id="WP_281895542.1">
    <property type="nucleotide sequence ID" value="NZ_BSDI01000011.1"/>
</dbReference>
<dbReference type="InterPro" id="IPR016477">
    <property type="entry name" value="Fructo-/Ketosamine-3-kinase"/>
</dbReference>
<accession>A0ABQ5QV69</accession>
<keyword evidence="1" id="KW-0808">Transferase</keyword>
<evidence type="ECO:0000313" key="3">
    <source>
        <dbReference type="Proteomes" id="UP001144280"/>
    </source>
</evidence>
<dbReference type="Gene3D" id="3.30.200.20">
    <property type="entry name" value="Phosphorylase Kinase, domain 1"/>
    <property type="match status" value="1"/>
</dbReference>
<dbReference type="Gene3D" id="3.90.1200.10">
    <property type="match status" value="1"/>
</dbReference>
<dbReference type="PANTHER" id="PTHR12149:SF8">
    <property type="entry name" value="PROTEIN-RIBULOSAMINE 3-KINASE"/>
    <property type="match status" value="1"/>
</dbReference>
<reference evidence="2" key="1">
    <citation type="submission" date="2022-12" db="EMBL/GenBank/DDBJ databases">
        <title>New Phytohabitans aurantiacus sp. RD004123 nov., an actinomycete isolated from soil.</title>
        <authorList>
            <person name="Triningsih D.W."/>
            <person name="Harunari E."/>
            <person name="Igarashi Y."/>
        </authorList>
    </citation>
    <scope>NUCLEOTIDE SEQUENCE</scope>
    <source>
        <strain evidence="2">RD004123</strain>
    </source>
</reference>
<keyword evidence="1 2" id="KW-0418">Kinase</keyword>
<dbReference type="InterPro" id="IPR011009">
    <property type="entry name" value="Kinase-like_dom_sf"/>
</dbReference>
<organism evidence="2 3">
    <name type="scientific">Phytohabitans aurantiacus</name>
    <dbReference type="NCBI Taxonomy" id="3016789"/>
    <lineage>
        <taxon>Bacteria</taxon>
        <taxon>Bacillati</taxon>
        <taxon>Actinomycetota</taxon>
        <taxon>Actinomycetes</taxon>
        <taxon>Micromonosporales</taxon>
        <taxon>Micromonosporaceae</taxon>
    </lineage>
</organism>
<comment type="similarity">
    <text evidence="1">Belongs to the fructosamine kinase family.</text>
</comment>
<dbReference type="Proteomes" id="UP001144280">
    <property type="component" value="Unassembled WGS sequence"/>
</dbReference>
<sequence>MTETDLLAARLAASGFTDIVSLEPAAGGVVAHAGLATREDGTRLFAKTLDDPGADIFAVEAEGLRALAAVPGVHTPGVRLATADLLVLEPVEPRLDTAEFWATLGHMVGTLHTTTGSERFGWHRDGWLGRLPQTNTWSDDGHAFFAEHRLLRWLTEPLVSAALDADDRRALEHLCDRLPDLVPDQPAALTHGDLWTGNVLADAAGLPVLIDPAVSYTWPEVDLSMIWSCDRPAPSEAFFDVYEEVAWPHDGWRDRMPLLHLRELLSQIAHGDGEWGALDVIRKTIAPFRRVRA</sequence>
<dbReference type="PIRSF" id="PIRSF006221">
    <property type="entry name" value="Ketosamine-3-kinase"/>
    <property type="match status" value="1"/>
</dbReference>
<dbReference type="EMBL" id="BSDI01000011">
    <property type="protein sequence ID" value="GLH97551.1"/>
    <property type="molecule type" value="Genomic_DNA"/>
</dbReference>
<evidence type="ECO:0000313" key="2">
    <source>
        <dbReference type="EMBL" id="GLH97551.1"/>
    </source>
</evidence>
<dbReference type="GO" id="GO:0016301">
    <property type="term" value="F:kinase activity"/>
    <property type="evidence" value="ECO:0007669"/>
    <property type="project" value="UniProtKB-KW"/>
</dbReference>
<dbReference type="PANTHER" id="PTHR12149">
    <property type="entry name" value="FRUCTOSAMINE 3 KINASE-RELATED PROTEIN"/>
    <property type="match status" value="1"/>
</dbReference>
<protein>
    <submittedName>
        <fullName evidence="2">Fructosamine kinase</fullName>
    </submittedName>
</protein>
<comment type="caution">
    <text evidence="2">The sequence shown here is derived from an EMBL/GenBank/DDBJ whole genome shotgun (WGS) entry which is preliminary data.</text>
</comment>
<proteinExistence type="inferred from homology"/>
<dbReference type="Pfam" id="PF03881">
    <property type="entry name" value="Fructosamin_kin"/>
    <property type="match status" value="1"/>
</dbReference>
<dbReference type="SUPFAM" id="SSF56112">
    <property type="entry name" value="Protein kinase-like (PK-like)"/>
    <property type="match status" value="1"/>
</dbReference>
<evidence type="ECO:0000256" key="1">
    <source>
        <dbReference type="PIRNR" id="PIRNR006221"/>
    </source>
</evidence>
<gene>
    <name evidence="2" type="ORF">Pa4123_28260</name>
</gene>
<name>A0ABQ5QV69_9ACTN</name>